<protein>
    <recommendedName>
        <fullName evidence="4">Transketolase-like pyrimidine-binding domain-containing protein</fullName>
    </recommendedName>
</protein>
<dbReference type="Pfam" id="PF02780">
    <property type="entry name" value="Transketolase_C"/>
    <property type="match status" value="1"/>
</dbReference>
<comment type="cofactor">
    <cofactor evidence="1">
        <name>thiamine diphosphate</name>
        <dbReference type="ChEBI" id="CHEBI:58937"/>
    </cofactor>
</comment>
<keyword evidence="6" id="KW-1185">Reference proteome</keyword>
<dbReference type="SMART" id="SM00861">
    <property type="entry name" value="Transket_pyr"/>
    <property type="match status" value="1"/>
</dbReference>
<dbReference type="PANTHER" id="PTHR43825:SF1">
    <property type="entry name" value="TRANSKETOLASE-LIKE PYRIMIDINE-BINDING DOMAIN-CONTAINING PROTEIN"/>
    <property type="match status" value="1"/>
</dbReference>
<feature type="domain" description="Transketolase-like pyrimidine-binding" evidence="4">
    <location>
        <begin position="33"/>
        <end position="196"/>
    </location>
</feature>
<dbReference type="OrthoDB" id="8732661at2"/>
<dbReference type="GO" id="GO:0000287">
    <property type="term" value="F:magnesium ion binding"/>
    <property type="evidence" value="ECO:0007669"/>
    <property type="project" value="UniProtKB-ARBA"/>
</dbReference>
<accession>A0A6P2BQ68</accession>
<sequence length="338" mass="36385">MPTWSRRSPPGWSWPMAEKKMVDVFSDVERETAMTANPAGYAVTELGAEDERIVTLAADMSNTVAEFIAKFPERYIECGIAETNSVSLAAGLASAGLIPYIYSMSPFGMLKTCEQWRTDVDYNHLPVRLVGRLSGLAMGYFGTSHYAVEDIAIARTMNNTVVLSPGDAASCVSLMRSTASLEVPVYIRIAEAVSRVYDEAPDYEFGKWPRLRTGSDVTLIGHGMGLGLCAAAAEALYEHDSIEADVFDAAYLRPYDETALLASAAKTGHVLTVEEHSVAGGLGSLVAEAIARAGLSVRLGQVALPDKDLEVGVPADLYEYYGLTPSNVAAKARSLVRR</sequence>
<dbReference type="CDD" id="cd07033">
    <property type="entry name" value="TPP_PYR_DXS_TK_like"/>
    <property type="match status" value="1"/>
</dbReference>
<dbReference type="PANTHER" id="PTHR43825">
    <property type="entry name" value="PYRUVATE DEHYDROGENASE E1 COMPONENT"/>
    <property type="match status" value="1"/>
</dbReference>
<dbReference type="AlphaFoldDB" id="A0A6P2BQ68"/>
<reference evidence="5 6" key="1">
    <citation type="submission" date="2018-11" db="EMBL/GenBank/DDBJ databases">
        <title>Trebonia kvetii gen.nov., sp.nov., a novel acidophilic actinobacterium, and proposal of the new actinobacterial family Treboniaceae fam. nov.</title>
        <authorList>
            <person name="Rapoport D."/>
            <person name="Sagova-Mareckova M."/>
            <person name="Sedlacek I."/>
            <person name="Provaznik J."/>
            <person name="Kralova S."/>
            <person name="Pavlinic D."/>
            <person name="Benes V."/>
            <person name="Kopecky J."/>
        </authorList>
    </citation>
    <scope>NUCLEOTIDE SEQUENCE [LARGE SCALE GENOMIC DNA]</scope>
    <source>
        <strain evidence="5 6">15Tr583</strain>
    </source>
</reference>
<gene>
    <name evidence="5" type="ORF">EAS64_33160</name>
</gene>
<comment type="caution">
    <text evidence="5">The sequence shown here is derived from an EMBL/GenBank/DDBJ whole genome shotgun (WGS) entry which is preliminary data.</text>
</comment>
<dbReference type="InterPro" id="IPR009014">
    <property type="entry name" value="Transketo_C/PFOR_II"/>
</dbReference>
<dbReference type="Pfam" id="PF02779">
    <property type="entry name" value="Transket_pyr"/>
    <property type="match status" value="1"/>
</dbReference>
<dbReference type="EMBL" id="RPFW01000007">
    <property type="protein sequence ID" value="TVZ01144.1"/>
    <property type="molecule type" value="Genomic_DNA"/>
</dbReference>
<evidence type="ECO:0000259" key="4">
    <source>
        <dbReference type="SMART" id="SM00861"/>
    </source>
</evidence>
<dbReference type="InterPro" id="IPR005475">
    <property type="entry name" value="Transketolase-like_Pyr-bd"/>
</dbReference>
<comment type="similarity">
    <text evidence="2">Belongs to the transketolase family.</text>
</comment>
<proteinExistence type="inferred from homology"/>
<dbReference type="SUPFAM" id="SSF52922">
    <property type="entry name" value="TK C-terminal domain-like"/>
    <property type="match status" value="1"/>
</dbReference>
<evidence type="ECO:0000256" key="3">
    <source>
        <dbReference type="ARBA" id="ARBA00023052"/>
    </source>
</evidence>
<keyword evidence="3" id="KW-0786">Thiamine pyrophosphate</keyword>
<dbReference type="SUPFAM" id="SSF52518">
    <property type="entry name" value="Thiamin diphosphate-binding fold (THDP-binding)"/>
    <property type="match status" value="1"/>
</dbReference>
<dbReference type="InterPro" id="IPR029061">
    <property type="entry name" value="THDP-binding"/>
</dbReference>
<name>A0A6P2BQ68_9ACTN</name>
<dbReference type="Proteomes" id="UP000460272">
    <property type="component" value="Unassembled WGS sequence"/>
</dbReference>
<evidence type="ECO:0000256" key="1">
    <source>
        <dbReference type="ARBA" id="ARBA00001964"/>
    </source>
</evidence>
<dbReference type="Gene3D" id="3.40.50.970">
    <property type="match status" value="1"/>
</dbReference>
<evidence type="ECO:0000313" key="6">
    <source>
        <dbReference type="Proteomes" id="UP000460272"/>
    </source>
</evidence>
<evidence type="ECO:0000256" key="2">
    <source>
        <dbReference type="ARBA" id="ARBA00007131"/>
    </source>
</evidence>
<organism evidence="5 6">
    <name type="scientific">Trebonia kvetii</name>
    <dbReference type="NCBI Taxonomy" id="2480626"/>
    <lineage>
        <taxon>Bacteria</taxon>
        <taxon>Bacillati</taxon>
        <taxon>Actinomycetota</taxon>
        <taxon>Actinomycetes</taxon>
        <taxon>Streptosporangiales</taxon>
        <taxon>Treboniaceae</taxon>
        <taxon>Trebonia</taxon>
    </lineage>
</organism>
<dbReference type="Gene3D" id="3.40.50.920">
    <property type="match status" value="1"/>
</dbReference>
<dbReference type="InterPro" id="IPR033248">
    <property type="entry name" value="Transketolase_C"/>
</dbReference>
<dbReference type="FunFam" id="3.40.50.970:FF:000129">
    <property type="entry name" value="Transketolase"/>
    <property type="match status" value="1"/>
</dbReference>
<dbReference type="InterPro" id="IPR051157">
    <property type="entry name" value="PDH/Transketolase"/>
</dbReference>
<evidence type="ECO:0000313" key="5">
    <source>
        <dbReference type="EMBL" id="TVZ01144.1"/>
    </source>
</evidence>